<reference evidence="7 8" key="1">
    <citation type="journal article" date="2012" name="Science">
        <title>The Paleozoic origin of enzymatic lignin decomposition reconstructed from 31 fungal genomes.</title>
        <authorList>
            <person name="Floudas D."/>
            <person name="Binder M."/>
            <person name="Riley R."/>
            <person name="Barry K."/>
            <person name="Blanchette R.A."/>
            <person name="Henrissat B."/>
            <person name="Martinez A.T."/>
            <person name="Otillar R."/>
            <person name="Spatafora J.W."/>
            <person name="Yadav J.S."/>
            <person name="Aerts A."/>
            <person name="Benoit I."/>
            <person name="Boyd A."/>
            <person name="Carlson A."/>
            <person name="Copeland A."/>
            <person name="Coutinho P.M."/>
            <person name="de Vries R.P."/>
            <person name="Ferreira P."/>
            <person name="Findley K."/>
            <person name="Foster B."/>
            <person name="Gaskell J."/>
            <person name="Glotzer D."/>
            <person name="Gorecki P."/>
            <person name="Heitman J."/>
            <person name="Hesse C."/>
            <person name="Hori C."/>
            <person name="Igarashi K."/>
            <person name="Jurgens J.A."/>
            <person name="Kallen N."/>
            <person name="Kersten P."/>
            <person name="Kohler A."/>
            <person name="Kuees U."/>
            <person name="Kumar T.K.A."/>
            <person name="Kuo A."/>
            <person name="LaButti K."/>
            <person name="Larrondo L.F."/>
            <person name="Lindquist E."/>
            <person name="Ling A."/>
            <person name="Lombard V."/>
            <person name="Lucas S."/>
            <person name="Lundell T."/>
            <person name="Martin R."/>
            <person name="McLaughlin D.J."/>
            <person name="Morgenstern I."/>
            <person name="Morin E."/>
            <person name="Murat C."/>
            <person name="Nagy L.G."/>
            <person name="Nolan M."/>
            <person name="Ohm R.A."/>
            <person name="Patyshakuliyeva A."/>
            <person name="Rokas A."/>
            <person name="Ruiz-Duenas F.J."/>
            <person name="Sabat G."/>
            <person name="Salamov A."/>
            <person name="Samejima M."/>
            <person name="Schmutz J."/>
            <person name="Slot J.C."/>
            <person name="St John F."/>
            <person name="Stenlid J."/>
            <person name="Sun H."/>
            <person name="Sun S."/>
            <person name="Syed K."/>
            <person name="Tsang A."/>
            <person name="Wiebenga A."/>
            <person name="Young D."/>
            <person name="Pisabarro A."/>
            <person name="Eastwood D.C."/>
            <person name="Martin F."/>
            <person name="Cullen D."/>
            <person name="Grigoriev I.V."/>
            <person name="Hibbett D.S."/>
        </authorList>
    </citation>
    <scope>NUCLEOTIDE SEQUENCE [LARGE SCALE GENOMIC DNA]</scope>
    <source>
        <strain evidence="7 8">DJM-731 SS1</strain>
    </source>
</reference>
<protein>
    <submittedName>
        <fullName evidence="7">Chord-domain-containing protein</fullName>
    </submittedName>
</protein>
<evidence type="ECO:0000259" key="6">
    <source>
        <dbReference type="PROSITE" id="PS51401"/>
    </source>
</evidence>
<evidence type="ECO:0000256" key="2">
    <source>
        <dbReference type="ARBA" id="ARBA00022737"/>
    </source>
</evidence>
<dbReference type="InterPro" id="IPR007051">
    <property type="entry name" value="CHORD_dom"/>
</dbReference>
<keyword evidence="1" id="KW-0479">Metal-binding</keyword>
<feature type="domain" description="CHORD" evidence="6">
    <location>
        <begin position="4"/>
        <end position="64"/>
    </location>
</feature>
<gene>
    <name evidence="7" type="ORF">DACRYDRAFT_46538</name>
</gene>
<keyword evidence="3" id="KW-0862">Zinc</keyword>
<dbReference type="AlphaFoldDB" id="M5GEU9"/>
<dbReference type="InterPro" id="IPR039790">
    <property type="entry name" value="CHRD1"/>
</dbReference>
<dbReference type="RefSeq" id="XP_040632591.1">
    <property type="nucleotide sequence ID" value="XM_040774714.1"/>
</dbReference>
<name>M5GEU9_DACPD</name>
<dbReference type="InterPro" id="IPR007052">
    <property type="entry name" value="CS_dom"/>
</dbReference>
<dbReference type="OMA" id="KGYTCCK"/>
<dbReference type="HOGENOM" id="CLU_040079_1_0_1"/>
<evidence type="ECO:0000313" key="7">
    <source>
        <dbReference type="EMBL" id="EJU05697.1"/>
    </source>
</evidence>
<dbReference type="SUPFAM" id="SSF49764">
    <property type="entry name" value="HSP20-like chaperones"/>
    <property type="match status" value="1"/>
</dbReference>
<dbReference type="Pfam" id="PF04968">
    <property type="entry name" value="CHORD"/>
    <property type="match status" value="2"/>
</dbReference>
<dbReference type="InterPro" id="IPR008978">
    <property type="entry name" value="HSP20-like_chaperone"/>
</dbReference>
<evidence type="ECO:0000256" key="3">
    <source>
        <dbReference type="ARBA" id="ARBA00022833"/>
    </source>
</evidence>
<dbReference type="CDD" id="cd06466">
    <property type="entry name" value="p23_CS_SGT1_like"/>
    <property type="match status" value="1"/>
</dbReference>
<dbReference type="OrthoDB" id="1898560at2759"/>
<evidence type="ECO:0000256" key="1">
    <source>
        <dbReference type="ARBA" id="ARBA00022723"/>
    </source>
</evidence>
<dbReference type="GeneID" id="63689776"/>
<feature type="domain" description="CHORD" evidence="6">
    <location>
        <begin position="145"/>
        <end position="210"/>
    </location>
</feature>
<keyword evidence="8" id="KW-1185">Reference proteome</keyword>
<accession>M5GEU9</accession>
<proteinExistence type="predicted"/>
<keyword evidence="2" id="KW-0677">Repeat</keyword>
<feature type="domain" description="CS" evidence="5">
    <location>
        <begin position="225"/>
        <end position="313"/>
    </location>
</feature>
<dbReference type="GO" id="GO:0046872">
    <property type="term" value="F:metal ion binding"/>
    <property type="evidence" value="ECO:0007669"/>
    <property type="project" value="UniProtKB-KW"/>
</dbReference>
<evidence type="ECO:0000256" key="4">
    <source>
        <dbReference type="SAM" id="MobiDB-lite"/>
    </source>
</evidence>
<dbReference type="EMBL" id="JH795856">
    <property type="protein sequence ID" value="EJU05697.1"/>
    <property type="molecule type" value="Genomic_DNA"/>
</dbReference>
<dbReference type="PANTHER" id="PTHR46983:SF3">
    <property type="entry name" value="CHPADIPLOID STATE MAINTENANCE PROTEIN CHPA"/>
    <property type="match status" value="1"/>
</dbReference>
<dbReference type="STRING" id="1858805.M5GEU9"/>
<dbReference type="Proteomes" id="UP000030653">
    <property type="component" value="Unassembled WGS sequence"/>
</dbReference>
<feature type="region of interest" description="Disordered" evidence="4">
    <location>
        <begin position="101"/>
        <end position="140"/>
    </location>
</feature>
<organism evidence="7 8">
    <name type="scientific">Dacryopinax primogenitus (strain DJM 731)</name>
    <name type="common">Brown rot fungus</name>
    <dbReference type="NCBI Taxonomy" id="1858805"/>
    <lineage>
        <taxon>Eukaryota</taxon>
        <taxon>Fungi</taxon>
        <taxon>Dikarya</taxon>
        <taxon>Basidiomycota</taxon>
        <taxon>Agaricomycotina</taxon>
        <taxon>Dacrymycetes</taxon>
        <taxon>Dacrymycetales</taxon>
        <taxon>Dacrymycetaceae</taxon>
        <taxon>Dacryopinax</taxon>
    </lineage>
</organism>
<dbReference type="Gene3D" id="4.10.1130.20">
    <property type="match status" value="2"/>
</dbReference>
<evidence type="ECO:0000313" key="8">
    <source>
        <dbReference type="Proteomes" id="UP000030653"/>
    </source>
</evidence>
<sequence>MPTCNRKGCGKEFDPAKNSDGDCQYHPGGPIFHEGLKCWSCCKEVNKPVLTFDEFMAIPVNGKHTLQVQESAPPPSVKTSTHTVTASEGKEVYTTAAASPTLAAQTSLPKPVPAVPKAPKEPAKPVPIEIEDDEPGVKVEPGTKCKRNGCNAVYVDDETHRTEGGKEAVCVFHPAPPIFHEGSKGYMCCKRRVLEFDEFLRITGCTTGKHLFVGKPKSPEAEEELVQCRIDHYQTPKTVQVSVFAKKTGKESMVRFGEQSVELDLHLPERKRFTKTLRLYGPINAEESGYTILATKVELKLVKADTRSWNMLEQPREGTPVPEGFNLTFGVGGRTGTIGAKDVILDEGNKLKRAGTDVKA</sequence>
<dbReference type="PANTHER" id="PTHR46983">
    <property type="entry name" value="CYSTEINE AND HISTIDINE-RICH DOMAIN-CONTAINING PROTEIN 1"/>
    <property type="match status" value="1"/>
</dbReference>
<dbReference type="PROSITE" id="PS51401">
    <property type="entry name" value="CHORD"/>
    <property type="match status" value="2"/>
</dbReference>
<evidence type="ECO:0000259" key="5">
    <source>
        <dbReference type="PROSITE" id="PS51203"/>
    </source>
</evidence>
<dbReference type="PROSITE" id="PS51203">
    <property type="entry name" value="CS"/>
    <property type="match status" value="1"/>
</dbReference>
<dbReference type="Pfam" id="PF04969">
    <property type="entry name" value="CS"/>
    <property type="match status" value="1"/>
</dbReference>
<dbReference type="Gene3D" id="2.60.40.790">
    <property type="match status" value="1"/>
</dbReference>